<keyword evidence="5 8" id="KW-0238">DNA-binding</keyword>
<feature type="domain" description="OmpR/PhoB-type" evidence="10">
    <location>
        <begin position="191"/>
        <end position="288"/>
    </location>
</feature>
<proteinExistence type="predicted"/>
<keyword evidence="12" id="KW-1185">Reference proteome</keyword>
<evidence type="ECO:0000256" key="5">
    <source>
        <dbReference type="ARBA" id="ARBA00023125"/>
    </source>
</evidence>
<dbReference type="SMART" id="SM00862">
    <property type="entry name" value="Trans_reg_C"/>
    <property type="match status" value="1"/>
</dbReference>
<dbReference type="PANTHER" id="PTHR48111">
    <property type="entry name" value="REGULATOR OF RPOS"/>
    <property type="match status" value="1"/>
</dbReference>
<dbReference type="SMART" id="SM00448">
    <property type="entry name" value="REC"/>
    <property type="match status" value="1"/>
</dbReference>
<keyword evidence="2 7" id="KW-0597">Phosphoprotein</keyword>
<dbReference type="GO" id="GO:0005829">
    <property type="term" value="C:cytosol"/>
    <property type="evidence" value="ECO:0007669"/>
    <property type="project" value="TreeGrafter"/>
</dbReference>
<dbReference type="SUPFAM" id="SSF52172">
    <property type="entry name" value="CheY-like"/>
    <property type="match status" value="1"/>
</dbReference>
<evidence type="ECO:0000256" key="4">
    <source>
        <dbReference type="ARBA" id="ARBA00023015"/>
    </source>
</evidence>
<feature type="DNA-binding region" description="OmpR/PhoB-type" evidence="8">
    <location>
        <begin position="191"/>
        <end position="288"/>
    </location>
</feature>
<feature type="modified residue" description="4-aspartylphosphate" evidence="7">
    <location>
        <position position="114"/>
    </location>
</feature>
<keyword evidence="6" id="KW-0804">Transcription</keyword>
<protein>
    <submittedName>
        <fullName evidence="11">DNA-binding response regulator</fullName>
    </submittedName>
</protein>
<evidence type="ECO:0000256" key="2">
    <source>
        <dbReference type="ARBA" id="ARBA00022553"/>
    </source>
</evidence>
<dbReference type="GO" id="GO:0000976">
    <property type="term" value="F:transcription cis-regulatory region binding"/>
    <property type="evidence" value="ECO:0007669"/>
    <property type="project" value="TreeGrafter"/>
</dbReference>
<organism evidence="11 12">
    <name type="scientific">Paenibacillus sambharensis</name>
    <dbReference type="NCBI Taxonomy" id="1803190"/>
    <lineage>
        <taxon>Bacteria</taxon>
        <taxon>Bacillati</taxon>
        <taxon>Bacillota</taxon>
        <taxon>Bacilli</taxon>
        <taxon>Bacillales</taxon>
        <taxon>Paenibacillaceae</taxon>
        <taxon>Paenibacillus</taxon>
    </lineage>
</organism>
<evidence type="ECO:0000256" key="3">
    <source>
        <dbReference type="ARBA" id="ARBA00023012"/>
    </source>
</evidence>
<name>A0A2W1LRF3_9BACL</name>
<dbReference type="PANTHER" id="PTHR48111:SF40">
    <property type="entry name" value="PHOSPHATE REGULON TRANSCRIPTIONAL REGULATORY PROTEIN PHOB"/>
    <property type="match status" value="1"/>
</dbReference>
<dbReference type="CDD" id="cd00383">
    <property type="entry name" value="trans_reg_C"/>
    <property type="match status" value="1"/>
</dbReference>
<evidence type="ECO:0000259" key="10">
    <source>
        <dbReference type="PROSITE" id="PS51755"/>
    </source>
</evidence>
<dbReference type="InterPro" id="IPR036388">
    <property type="entry name" value="WH-like_DNA-bd_sf"/>
</dbReference>
<dbReference type="Gene3D" id="1.10.10.10">
    <property type="entry name" value="Winged helix-like DNA-binding domain superfamily/Winged helix DNA-binding domain"/>
    <property type="match status" value="1"/>
</dbReference>
<evidence type="ECO:0000256" key="8">
    <source>
        <dbReference type="PROSITE-ProRule" id="PRU01091"/>
    </source>
</evidence>
<keyword evidence="4" id="KW-0805">Transcription regulation</keyword>
<dbReference type="InterPro" id="IPR016032">
    <property type="entry name" value="Sig_transdc_resp-reg_C-effctor"/>
</dbReference>
<dbReference type="PROSITE" id="PS50110">
    <property type="entry name" value="RESPONSE_REGULATORY"/>
    <property type="match status" value="1"/>
</dbReference>
<evidence type="ECO:0000256" key="1">
    <source>
        <dbReference type="ARBA" id="ARBA00004496"/>
    </source>
</evidence>
<sequence>MNRRIHVSSILHLFTTWKQVRHDEETLCRHTCWYKIEYLCIYRIANRPNGPLQEAEGHRLTQPKKLLVADDEPNIANAVAYAFRREGYLVETAGDGEEAVAKAGIFQPDLMIVDVMMPKLTGYDVCRRLEDRRGMGIILLTVKNDIVDKVLGLELGADDYMTKPFDIRELIARSKALLRRIEKNGKAEQKADEIAIGSVRIRPAQRLLAVDGEAVELTPKEFDLAALLMTHPERVYTREELLELVWGMDYAGGTRTVDIHIQRLRKKLGPGSQHLLQTVYGIGYKASGASV</sequence>
<dbReference type="Gene3D" id="6.10.250.690">
    <property type="match status" value="1"/>
</dbReference>
<gene>
    <name evidence="11" type="ORF">DNH61_18550</name>
</gene>
<comment type="caution">
    <text evidence="11">The sequence shown here is derived from an EMBL/GenBank/DDBJ whole genome shotgun (WGS) entry which is preliminary data.</text>
</comment>
<dbReference type="PROSITE" id="PS51755">
    <property type="entry name" value="OMPR_PHOB"/>
    <property type="match status" value="1"/>
</dbReference>
<dbReference type="AlphaFoldDB" id="A0A2W1LRF3"/>
<comment type="subcellular location">
    <subcellularLocation>
        <location evidence="1">Cytoplasm</location>
    </subcellularLocation>
</comment>
<dbReference type="GO" id="GO:0000156">
    <property type="term" value="F:phosphorelay response regulator activity"/>
    <property type="evidence" value="ECO:0007669"/>
    <property type="project" value="TreeGrafter"/>
</dbReference>
<evidence type="ECO:0000256" key="7">
    <source>
        <dbReference type="PROSITE-ProRule" id="PRU00169"/>
    </source>
</evidence>
<accession>A0A2W1LRF3</accession>
<dbReference type="Proteomes" id="UP000249522">
    <property type="component" value="Unassembled WGS sequence"/>
</dbReference>
<evidence type="ECO:0000259" key="9">
    <source>
        <dbReference type="PROSITE" id="PS50110"/>
    </source>
</evidence>
<dbReference type="GO" id="GO:0006355">
    <property type="term" value="P:regulation of DNA-templated transcription"/>
    <property type="evidence" value="ECO:0007669"/>
    <property type="project" value="InterPro"/>
</dbReference>
<evidence type="ECO:0000313" key="12">
    <source>
        <dbReference type="Proteomes" id="UP000249522"/>
    </source>
</evidence>
<dbReference type="Gene3D" id="3.40.50.2300">
    <property type="match status" value="1"/>
</dbReference>
<dbReference type="InterPro" id="IPR011006">
    <property type="entry name" value="CheY-like_superfamily"/>
</dbReference>
<dbReference type="InterPro" id="IPR001867">
    <property type="entry name" value="OmpR/PhoB-type_DNA-bd"/>
</dbReference>
<dbReference type="InterPro" id="IPR039420">
    <property type="entry name" value="WalR-like"/>
</dbReference>
<dbReference type="EMBL" id="QKRB01000053">
    <property type="protein sequence ID" value="PZD94401.1"/>
    <property type="molecule type" value="Genomic_DNA"/>
</dbReference>
<dbReference type="GO" id="GO:0032993">
    <property type="term" value="C:protein-DNA complex"/>
    <property type="evidence" value="ECO:0007669"/>
    <property type="project" value="TreeGrafter"/>
</dbReference>
<reference evidence="11 12" key="1">
    <citation type="submission" date="2018-06" db="EMBL/GenBank/DDBJ databases">
        <title>Paenibacillus imtechensis sp. nov.</title>
        <authorList>
            <person name="Pinnaka A.K."/>
            <person name="Singh H."/>
            <person name="Kaur M."/>
        </authorList>
    </citation>
    <scope>NUCLEOTIDE SEQUENCE [LARGE SCALE GENOMIC DNA]</scope>
    <source>
        <strain evidence="11 12">SMB1</strain>
    </source>
</reference>
<dbReference type="Pfam" id="PF00486">
    <property type="entry name" value="Trans_reg_C"/>
    <property type="match status" value="1"/>
</dbReference>
<dbReference type="FunFam" id="1.10.10.10:FF:000018">
    <property type="entry name" value="DNA-binding response regulator ResD"/>
    <property type="match status" value="1"/>
</dbReference>
<evidence type="ECO:0000256" key="6">
    <source>
        <dbReference type="ARBA" id="ARBA00023163"/>
    </source>
</evidence>
<feature type="domain" description="Response regulatory" evidence="9">
    <location>
        <begin position="65"/>
        <end position="178"/>
    </location>
</feature>
<evidence type="ECO:0000313" key="11">
    <source>
        <dbReference type="EMBL" id="PZD94401.1"/>
    </source>
</evidence>
<dbReference type="InterPro" id="IPR001789">
    <property type="entry name" value="Sig_transdc_resp-reg_receiver"/>
</dbReference>
<dbReference type="Pfam" id="PF00072">
    <property type="entry name" value="Response_reg"/>
    <property type="match status" value="1"/>
</dbReference>
<dbReference type="OrthoDB" id="9790442at2"/>
<keyword evidence="3" id="KW-0902">Two-component regulatory system</keyword>
<dbReference type="SUPFAM" id="SSF46894">
    <property type="entry name" value="C-terminal effector domain of the bipartite response regulators"/>
    <property type="match status" value="1"/>
</dbReference>